<keyword evidence="2" id="KW-1003">Cell membrane</keyword>
<evidence type="ECO:0000256" key="5">
    <source>
        <dbReference type="ARBA" id="ARBA00023136"/>
    </source>
</evidence>
<protein>
    <submittedName>
        <fullName evidence="7">Energy-coupling factor transporter transmembrane protein EcfT</fullName>
    </submittedName>
</protein>
<evidence type="ECO:0000313" key="7">
    <source>
        <dbReference type="EMBL" id="MCS0499039.1"/>
    </source>
</evidence>
<sequence>MTLLAPVTGDRLVHRINPVAKIAASAAIGVALLVTIDWVSGAVALALELLLVPFAGVPLRALAVRMLPLLVAAPLTAVTIALYGAPSGEVYGTFLLATVSEGSLQLAAAAALRVLAIGLPAVLLVATVDPTDLADGLIQTWRLPARFVLGALAAFRLVGLLVDDWRALVLARRARGVGDAGGALGRLRFLGSVAFALLVLALRRGGSLATAMEARGFGGDGPRSSARVARFGAAEWALVAIGVAIAGCALAASLAAGTFHFILGPRG</sequence>
<reference evidence="7 8" key="1">
    <citation type="submission" date="2022-08" db="EMBL/GenBank/DDBJ databases">
        <authorList>
            <person name="Li F."/>
        </authorList>
    </citation>
    <scope>NUCLEOTIDE SEQUENCE [LARGE SCALE GENOMIC DNA]</scope>
    <source>
        <strain evidence="7 8">10F1B-8-1</strain>
    </source>
</reference>
<organism evidence="7 8">
    <name type="scientific">Protaetiibacter mangrovi</name>
    <dbReference type="NCBI Taxonomy" id="2970926"/>
    <lineage>
        <taxon>Bacteria</taxon>
        <taxon>Bacillati</taxon>
        <taxon>Actinomycetota</taxon>
        <taxon>Actinomycetes</taxon>
        <taxon>Micrococcales</taxon>
        <taxon>Microbacteriaceae</taxon>
        <taxon>Protaetiibacter</taxon>
    </lineage>
</organism>
<dbReference type="Proteomes" id="UP001205337">
    <property type="component" value="Unassembled WGS sequence"/>
</dbReference>
<accession>A0ABT1ZED4</accession>
<feature type="transmembrane region" description="Helical" evidence="6">
    <location>
        <begin position="147"/>
        <end position="163"/>
    </location>
</feature>
<comment type="subcellular location">
    <subcellularLocation>
        <location evidence="1">Membrane</location>
        <topology evidence="1">Multi-pass membrane protein</topology>
    </subcellularLocation>
</comment>
<dbReference type="InterPro" id="IPR003339">
    <property type="entry name" value="ABC/ECF_trnsptr_transmembrane"/>
</dbReference>
<keyword evidence="3 6" id="KW-0812">Transmembrane</keyword>
<keyword evidence="5 6" id="KW-0472">Membrane</keyword>
<name>A0ABT1ZED4_9MICO</name>
<evidence type="ECO:0000256" key="2">
    <source>
        <dbReference type="ARBA" id="ARBA00022475"/>
    </source>
</evidence>
<evidence type="ECO:0000313" key="8">
    <source>
        <dbReference type="Proteomes" id="UP001205337"/>
    </source>
</evidence>
<evidence type="ECO:0000256" key="1">
    <source>
        <dbReference type="ARBA" id="ARBA00004141"/>
    </source>
</evidence>
<comment type="caution">
    <text evidence="7">The sequence shown here is derived from an EMBL/GenBank/DDBJ whole genome shotgun (WGS) entry which is preliminary data.</text>
</comment>
<dbReference type="Pfam" id="PF02361">
    <property type="entry name" value="CbiQ"/>
    <property type="match status" value="1"/>
</dbReference>
<evidence type="ECO:0000256" key="6">
    <source>
        <dbReference type="SAM" id="Phobius"/>
    </source>
</evidence>
<keyword evidence="4 6" id="KW-1133">Transmembrane helix</keyword>
<dbReference type="PANTHER" id="PTHR34857">
    <property type="entry name" value="SLL0384 PROTEIN"/>
    <property type="match status" value="1"/>
</dbReference>
<dbReference type="PANTHER" id="PTHR34857:SF2">
    <property type="entry name" value="SLL0384 PROTEIN"/>
    <property type="match status" value="1"/>
</dbReference>
<dbReference type="CDD" id="cd16914">
    <property type="entry name" value="EcfT"/>
    <property type="match status" value="1"/>
</dbReference>
<feature type="transmembrane region" description="Helical" evidence="6">
    <location>
        <begin position="236"/>
        <end position="263"/>
    </location>
</feature>
<keyword evidence="8" id="KW-1185">Reference proteome</keyword>
<evidence type="ECO:0000256" key="4">
    <source>
        <dbReference type="ARBA" id="ARBA00022989"/>
    </source>
</evidence>
<feature type="transmembrane region" description="Helical" evidence="6">
    <location>
        <begin position="62"/>
        <end position="84"/>
    </location>
</feature>
<dbReference type="EMBL" id="JANTHX010000005">
    <property type="protein sequence ID" value="MCS0499039.1"/>
    <property type="molecule type" value="Genomic_DNA"/>
</dbReference>
<feature type="transmembrane region" description="Helical" evidence="6">
    <location>
        <begin position="22"/>
        <end position="50"/>
    </location>
</feature>
<evidence type="ECO:0000256" key="3">
    <source>
        <dbReference type="ARBA" id="ARBA00022692"/>
    </source>
</evidence>
<feature type="transmembrane region" description="Helical" evidence="6">
    <location>
        <begin position="104"/>
        <end position="126"/>
    </location>
</feature>
<dbReference type="RefSeq" id="WP_258798059.1">
    <property type="nucleotide sequence ID" value="NZ_JANTHX010000005.1"/>
</dbReference>
<feature type="transmembrane region" description="Helical" evidence="6">
    <location>
        <begin position="183"/>
        <end position="202"/>
    </location>
</feature>
<gene>
    <name evidence="7" type="ORF">NUH29_05670</name>
</gene>
<proteinExistence type="predicted"/>
<dbReference type="InterPro" id="IPR051611">
    <property type="entry name" value="ECF_transporter_component"/>
</dbReference>